<dbReference type="EMBL" id="JAPDMX010000003">
    <property type="protein sequence ID" value="MCW3171415.1"/>
    <property type="molecule type" value="Genomic_DNA"/>
</dbReference>
<sequence>MSRHFSSRIEKFVSGEIAALKIYICICLYSDRKMITIPLTEYNHKLGLRPMREREFIGSHLTYDQLSDYCSLSRVLVSRGIQKLISSGLIKKEGSRKKIIYEINNLKSAGWCKLPCRGLVGTDGVIFSFKGLKNRYQSERDALKIFLYLLSIRSNSESKVTVSRGKISIATGISVYEIDSSIGVLRAVELLEDVKSLGFLMSSSNRQQESDRYASYLVKGAMSLNLGNK</sequence>
<dbReference type="InterPro" id="IPR036388">
    <property type="entry name" value="WH-like_DNA-bd_sf"/>
</dbReference>
<evidence type="ECO:0000313" key="2">
    <source>
        <dbReference type="Proteomes" id="UP001163714"/>
    </source>
</evidence>
<name>A0ABT3I5U8_9GAMM</name>
<gene>
    <name evidence="1" type="ORF">OHT75_02845</name>
</gene>
<reference evidence="1" key="1">
    <citation type="submission" date="2022-10" db="EMBL/GenBank/DDBJ databases">
        <title>Shewanella flava sp. nov, isolated from the estuary of the Fenhe River into the Yellow River.</title>
        <authorList>
            <person name="Li Y."/>
        </authorList>
    </citation>
    <scope>NUCLEOTIDE SEQUENCE</scope>
    <source>
        <strain evidence="1">FYR11-62</strain>
    </source>
</reference>
<organism evidence="1 2">
    <name type="scientific">Shewanella subflava</name>
    <dbReference type="NCBI Taxonomy" id="2986476"/>
    <lineage>
        <taxon>Bacteria</taxon>
        <taxon>Pseudomonadati</taxon>
        <taxon>Pseudomonadota</taxon>
        <taxon>Gammaproteobacteria</taxon>
        <taxon>Alteromonadales</taxon>
        <taxon>Shewanellaceae</taxon>
        <taxon>Shewanella</taxon>
    </lineage>
</organism>
<dbReference type="Gene3D" id="1.10.10.10">
    <property type="entry name" value="Winged helix-like DNA-binding domain superfamily/Winged helix DNA-binding domain"/>
    <property type="match status" value="1"/>
</dbReference>
<keyword evidence="2" id="KW-1185">Reference proteome</keyword>
<dbReference type="SUPFAM" id="SSF46785">
    <property type="entry name" value="Winged helix' DNA-binding domain"/>
    <property type="match status" value="1"/>
</dbReference>
<evidence type="ECO:0008006" key="3">
    <source>
        <dbReference type="Google" id="ProtNLM"/>
    </source>
</evidence>
<evidence type="ECO:0000313" key="1">
    <source>
        <dbReference type="EMBL" id="MCW3171415.1"/>
    </source>
</evidence>
<dbReference type="InterPro" id="IPR036390">
    <property type="entry name" value="WH_DNA-bd_sf"/>
</dbReference>
<dbReference type="Proteomes" id="UP001163714">
    <property type="component" value="Unassembled WGS sequence"/>
</dbReference>
<accession>A0ABT3I5U8</accession>
<comment type="caution">
    <text evidence="1">The sequence shown here is derived from an EMBL/GenBank/DDBJ whole genome shotgun (WGS) entry which is preliminary data.</text>
</comment>
<protein>
    <recommendedName>
        <fullName evidence="3">MarR family transcriptional regulator</fullName>
    </recommendedName>
</protein>
<proteinExistence type="predicted"/>
<dbReference type="RefSeq" id="WP_264724914.1">
    <property type="nucleotide sequence ID" value="NZ_JAPDMX010000003.1"/>
</dbReference>